<protein>
    <submittedName>
        <fullName evidence="3">Uncharacterized protein</fullName>
    </submittedName>
</protein>
<evidence type="ECO:0000313" key="4">
    <source>
        <dbReference type="Proteomes" id="UP000246702"/>
    </source>
</evidence>
<keyword evidence="2" id="KW-0472">Membrane</keyword>
<keyword evidence="2" id="KW-0812">Transmembrane</keyword>
<evidence type="ECO:0000256" key="2">
    <source>
        <dbReference type="SAM" id="Phobius"/>
    </source>
</evidence>
<keyword evidence="4" id="KW-1185">Reference proteome</keyword>
<name>A0A317XAU5_9EURO</name>
<dbReference type="AlphaFoldDB" id="A0A317XAU5"/>
<dbReference type="GeneID" id="37107816"/>
<comment type="caution">
    <text evidence="3">The sequence shown here is derived from an EMBL/GenBank/DDBJ whole genome shotgun (WGS) entry which is preliminary data.</text>
</comment>
<feature type="compositionally biased region" description="Basic and acidic residues" evidence="1">
    <location>
        <begin position="30"/>
        <end position="70"/>
    </location>
</feature>
<proteinExistence type="predicted"/>
<dbReference type="Proteomes" id="UP000246702">
    <property type="component" value="Unassembled WGS sequence"/>
</dbReference>
<dbReference type="RefSeq" id="XP_025472464.1">
    <property type="nucleotide sequence ID" value="XM_025605673.1"/>
</dbReference>
<organism evidence="3 4">
    <name type="scientific">Aspergillus sclerotioniger CBS 115572</name>
    <dbReference type="NCBI Taxonomy" id="1450535"/>
    <lineage>
        <taxon>Eukaryota</taxon>
        <taxon>Fungi</taxon>
        <taxon>Dikarya</taxon>
        <taxon>Ascomycota</taxon>
        <taxon>Pezizomycotina</taxon>
        <taxon>Eurotiomycetes</taxon>
        <taxon>Eurotiomycetidae</taxon>
        <taxon>Eurotiales</taxon>
        <taxon>Aspergillaceae</taxon>
        <taxon>Aspergillus</taxon>
        <taxon>Aspergillus subgen. Circumdati</taxon>
    </lineage>
</organism>
<keyword evidence="2" id="KW-1133">Transmembrane helix</keyword>
<feature type="region of interest" description="Disordered" evidence="1">
    <location>
        <begin position="1"/>
        <end position="73"/>
    </location>
</feature>
<evidence type="ECO:0000256" key="1">
    <source>
        <dbReference type="SAM" id="MobiDB-lite"/>
    </source>
</evidence>
<reference evidence="3 4" key="1">
    <citation type="submission" date="2016-12" db="EMBL/GenBank/DDBJ databases">
        <title>The genomes of Aspergillus section Nigri reveals drivers in fungal speciation.</title>
        <authorList>
            <consortium name="DOE Joint Genome Institute"/>
            <person name="Vesth T.C."/>
            <person name="Nybo J."/>
            <person name="Theobald S."/>
            <person name="Brandl J."/>
            <person name="Frisvad J.C."/>
            <person name="Nielsen K.F."/>
            <person name="Lyhne E.K."/>
            <person name="Kogle M.E."/>
            <person name="Kuo A."/>
            <person name="Riley R."/>
            <person name="Clum A."/>
            <person name="Nolan M."/>
            <person name="Lipzen A."/>
            <person name="Salamov A."/>
            <person name="Henrissat B."/>
            <person name="Wiebenga A."/>
            <person name="De Vries R.P."/>
            <person name="Grigoriev I.V."/>
            <person name="Mortensen U.H."/>
            <person name="Andersen M.R."/>
            <person name="Baker S.E."/>
        </authorList>
    </citation>
    <scope>NUCLEOTIDE SEQUENCE [LARGE SCALE GENOMIC DNA]</scope>
    <source>
        <strain evidence="3 4">CBS 115572</strain>
    </source>
</reference>
<sequence>MVVLTLVAHKQKRRISPEQEKKTKNKKRRGERERERKQEKGQARETRTIARPEDQIRSDQTSKTRPDQTRQHQPNNSCLLLLYLFSIYLSTTLPVVLLSKSTARILHPALFQPGRWIGLVD</sequence>
<accession>A0A317XAU5</accession>
<gene>
    <name evidence="3" type="ORF">BO94DRAFT_133962</name>
</gene>
<dbReference type="EMBL" id="MSFK01000002">
    <property type="protein sequence ID" value="PWY95703.1"/>
    <property type="molecule type" value="Genomic_DNA"/>
</dbReference>
<feature type="transmembrane region" description="Helical" evidence="2">
    <location>
        <begin position="80"/>
        <end position="98"/>
    </location>
</feature>
<evidence type="ECO:0000313" key="3">
    <source>
        <dbReference type="EMBL" id="PWY95703.1"/>
    </source>
</evidence>